<evidence type="ECO:0000313" key="1">
    <source>
        <dbReference type="EMBL" id="MDO7021054.1"/>
    </source>
</evidence>
<protein>
    <recommendedName>
        <fullName evidence="3">Lipoprotein</fullName>
    </recommendedName>
</protein>
<dbReference type="PROSITE" id="PS51257">
    <property type="entry name" value="PROKAR_LIPOPROTEIN"/>
    <property type="match status" value="1"/>
</dbReference>
<keyword evidence="2" id="KW-1185">Reference proteome</keyword>
<evidence type="ECO:0008006" key="3">
    <source>
        <dbReference type="Google" id="ProtNLM"/>
    </source>
</evidence>
<gene>
    <name evidence="1" type="ORF">Q5M86_09730</name>
</gene>
<sequence>MKKIFYLSLFFIIILISCNIYVNDKIGILIFDEDTKGNRLTNETLTFILLKREDKNSFNNITYISGEIYNKNGSQNIKYIEEAKYIKDIKDTNSFQYLNIDNNKMMIDYNKKRIIFIDYDGNKYTLPLNNSEDTWVYKLLSDSTNL</sequence>
<comment type="caution">
    <text evidence="1">The sequence shown here is derived from an EMBL/GenBank/DDBJ whole genome shotgun (WGS) entry which is preliminary data.</text>
</comment>
<reference evidence="1" key="1">
    <citation type="submission" date="2023-07" db="EMBL/GenBank/DDBJ databases">
        <title>Mucosal microbiota of week-old chicken and adult hens.</title>
        <authorList>
            <person name="Volf J."/>
            <person name="Karasova D."/>
            <person name="Crhanova M."/>
            <person name="Faldynova M."/>
            <person name="Prikrylova H."/>
            <person name="Zeman M."/>
            <person name="Babak V."/>
            <person name="Rajova J."/>
            <person name="Rychlik I."/>
        </authorList>
    </citation>
    <scope>NUCLEOTIDE SEQUENCE</scope>
    <source>
        <strain evidence="1">ET902</strain>
    </source>
</reference>
<dbReference type="Proteomes" id="UP001175147">
    <property type="component" value="Unassembled WGS sequence"/>
</dbReference>
<proteinExistence type="predicted"/>
<name>A0ABT8YYV4_9SPIR</name>
<dbReference type="EMBL" id="JAUPBM010000132">
    <property type="protein sequence ID" value="MDO7021054.1"/>
    <property type="molecule type" value="Genomic_DNA"/>
</dbReference>
<dbReference type="RefSeq" id="WP_304392381.1">
    <property type="nucleotide sequence ID" value="NZ_JAUPBM010000132.1"/>
</dbReference>
<organism evidence="1 2">
    <name type="scientific">Brachyspira innocens</name>
    <dbReference type="NCBI Taxonomy" id="13264"/>
    <lineage>
        <taxon>Bacteria</taxon>
        <taxon>Pseudomonadati</taxon>
        <taxon>Spirochaetota</taxon>
        <taxon>Spirochaetia</taxon>
        <taxon>Brachyspirales</taxon>
        <taxon>Brachyspiraceae</taxon>
        <taxon>Brachyspira</taxon>
    </lineage>
</organism>
<accession>A0ABT8YYV4</accession>
<evidence type="ECO:0000313" key="2">
    <source>
        <dbReference type="Proteomes" id="UP001175147"/>
    </source>
</evidence>